<protein>
    <recommendedName>
        <fullName evidence="4">DUF2788 domain-containing protein</fullName>
    </recommendedName>
</protein>
<reference evidence="2 3" key="1">
    <citation type="submission" date="2018-10" db="EMBL/GenBank/DDBJ databases">
        <title>Draft Genome Sequence of Bacteroides sp. KCTC 15687.</title>
        <authorList>
            <person name="Yu S.Y."/>
            <person name="Kim J.S."/>
            <person name="Oh B.S."/>
            <person name="Park S.H."/>
            <person name="Kang S.W."/>
            <person name="Park J.E."/>
            <person name="Choi S.H."/>
            <person name="Han K.I."/>
            <person name="Lee K.C."/>
            <person name="Eom M.K."/>
            <person name="Suh M.K."/>
            <person name="Lee D.H."/>
            <person name="Yoon H."/>
            <person name="Kim B."/>
            <person name="Yang S.J."/>
            <person name="Lee J.S."/>
            <person name="Lee J.H."/>
        </authorList>
    </citation>
    <scope>NUCLEOTIDE SEQUENCE [LARGE SCALE GENOMIC DNA]</scope>
    <source>
        <strain evidence="2 3">KCTC 15687</strain>
    </source>
</reference>
<organism evidence="2 3">
    <name type="scientific">Bacteroides faecalis</name>
    <dbReference type="NCBI Taxonomy" id="2447885"/>
    <lineage>
        <taxon>Bacteria</taxon>
        <taxon>Pseudomonadati</taxon>
        <taxon>Bacteroidota</taxon>
        <taxon>Bacteroidia</taxon>
        <taxon>Bacteroidales</taxon>
        <taxon>Bacteroidaceae</taxon>
        <taxon>Bacteroides</taxon>
    </lineage>
</organism>
<keyword evidence="1" id="KW-0812">Transmembrane</keyword>
<feature type="transmembrane region" description="Helical" evidence="1">
    <location>
        <begin position="15"/>
        <end position="38"/>
    </location>
</feature>
<feature type="transmembrane region" description="Helical" evidence="1">
    <location>
        <begin position="50"/>
        <end position="71"/>
    </location>
</feature>
<sequence length="76" mass="8827">MLCYLDLFLNDINRVAQILLINFFTFLSWIVIIIGAIDTFPKDPYSNKRVWFYFGVMTGLIAAINSLVKLINSLMY</sequence>
<keyword evidence="1" id="KW-0472">Membrane</keyword>
<keyword evidence="3" id="KW-1185">Reference proteome</keyword>
<dbReference type="AlphaFoldDB" id="A0A401LYC5"/>
<evidence type="ECO:0000313" key="3">
    <source>
        <dbReference type="Proteomes" id="UP000288079"/>
    </source>
</evidence>
<dbReference type="Proteomes" id="UP000288079">
    <property type="component" value="Unassembled WGS sequence"/>
</dbReference>
<name>A0A401LYC5_9BACE</name>
<keyword evidence="1" id="KW-1133">Transmembrane helix</keyword>
<comment type="caution">
    <text evidence="2">The sequence shown here is derived from an EMBL/GenBank/DDBJ whole genome shotgun (WGS) entry which is preliminary data.</text>
</comment>
<evidence type="ECO:0008006" key="4">
    <source>
        <dbReference type="Google" id="ProtNLM"/>
    </source>
</evidence>
<accession>A0A401LYC5</accession>
<evidence type="ECO:0000313" key="2">
    <source>
        <dbReference type="EMBL" id="GCB36511.1"/>
    </source>
</evidence>
<proteinExistence type="predicted"/>
<gene>
    <name evidence="2" type="ORF">KGMB02408_34560</name>
</gene>
<evidence type="ECO:0000256" key="1">
    <source>
        <dbReference type="SAM" id="Phobius"/>
    </source>
</evidence>
<dbReference type="EMBL" id="BHWB01000012">
    <property type="protein sequence ID" value="GCB36511.1"/>
    <property type="molecule type" value="Genomic_DNA"/>
</dbReference>